<sequence length="522" mass="58539">MKKHLGLSGNYLLGFLTAMNGLTMGWFGYDQGVFSGVLISADFISHFPKVKDSNISGITSSCFSLGAFLGAITAFSFGEKIGRKKTILCGSILNAIGAILQISAFHLPQMIIGRVINGFGMGLTSSTCPVYQAECTKAQYRGRLVVVGSLSNTFAYMLANWMNFGLYFSSGPLQWRFPMAFQLLFPMFSVPILLFLPESPRWLMNNKRFDEGLQNIALLWGKDLKSEDPLVQEEYYSILSIIDQESKNRVPLKDVLLCKDKTHNLKRVVLGMGTQFMQQFTGVNALGYYMPTILTTQLGFSSSRAKLLSACNATSYLAAAFVCLIIIDMVGRRRLMIWGSLSCCVCYIIAAVSVKVADTHLKFEMGCLTVTMFFLYYVCYGTSYAKVPWVYSSEINSIGWRTRGAAAATATNWICGFCVTQYTKKAIDNMKWGFYLLFACIVLCYVPVVYFLYPETSRRTLEDIDYMFQEYDVVIVSRYKVLTQRGRAEEFAINEEQRVQDVTHSKALGDEKSSLAEHVETI</sequence>
<evidence type="ECO:0000256" key="7">
    <source>
        <dbReference type="RuleBase" id="RU003346"/>
    </source>
</evidence>
<feature type="transmembrane region" description="Helical" evidence="8">
    <location>
        <begin position="143"/>
        <end position="159"/>
    </location>
</feature>
<dbReference type="EMBL" id="HG793125">
    <property type="protein sequence ID" value="CDK24810.1"/>
    <property type="molecule type" value="Genomic_DNA"/>
</dbReference>
<dbReference type="InterPro" id="IPR005828">
    <property type="entry name" value="MFS_sugar_transport-like"/>
</dbReference>
<evidence type="ECO:0000259" key="9">
    <source>
        <dbReference type="PROSITE" id="PS50850"/>
    </source>
</evidence>
<dbReference type="PANTHER" id="PTHR48022">
    <property type="entry name" value="PLASTIDIC GLUCOSE TRANSPORTER 4"/>
    <property type="match status" value="1"/>
</dbReference>
<dbReference type="RefSeq" id="XP_022456825.1">
    <property type="nucleotide sequence ID" value="XM_022605347.1"/>
</dbReference>
<dbReference type="PANTHER" id="PTHR48022:SF26">
    <property type="entry name" value="MAJOR FACILITATOR SUPERFAMILY (MFS) PROFILE DOMAIN-CONTAINING PROTEIN-RELATED"/>
    <property type="match status" value="1"/>
</dbReference>
<dbReference type="NCBIfam" id="TIGR00879">
    <property type="entry name" value="SP"/>
    <property type="match status" value="1"/>
</dbReference>
<dbReference type="STRING" id="1382522.W6MSQ2"/>
<dbReference type="InterPro" id="IPR036259">
    <property type="entry name" value="MFS_trans_sf"/>
</dbReference>
<keyword evidence="3 7" id="KW-0813">Transport</keyword>
<evidence type="ECO:0000313" key="10">
    <source>
        <dbReference type="EMBL" id="CDK24810.1"/>
    </source>
</evidence>
<feature type="domain" description="Major facilitator superfamily (MFS) profile" evidence="9">
    <location>
        <begin position="16"/>
        <end position="457"/>
    </location>
</feature>
<evidence type="ECO:0000256" key="4">
    <source>
        <dbReference type="ARBA" id="ARBA00022692"/>
    </source>
</evidence>
<dbReference type="GO" id="GO:0016020">
    <property type="term" value="C:membrane"/>
    <property type="evidence" value="ECO:0007669"/>
    <property type="project" value="UniProtKB-SubCell"/>
</dbReference>
<feature type="transmembrane region" description="Helical" evidence="8">
    <location>
        <begin position="179"/>
        <end position="197"/>
    </location>
</feature>
<keyword evidence="6 8" id="KW-0472">Membrane</keyword>
<accession>W6MSQ2</accession>
<evidence type="ECO:0000256" key="6">
    <source>
        <dbReference type="ARBA" id="ARBA00023136"/>
    </source>
</evidence>
<keyword evidence="5 8" id="KW-1133">Transmembrane helix</keyword>
<evidence type="ECO:0000256" key="3">
    <source>
        <dbReference type="ARBA" id="ARBA00022448"/>
    </source>
</evidence>
<feature type="transmembrane region" description="Helical" evidence="8">
    <location>
        <begin position="335"/>
        <end position="354"/>
    </location>
</feature>
<comment type="similarity">
    <text evidence="2 7">Belongs to the major facilitator superfamily. Sugar transporter (TC 2.A.1.1) family.</text>
</comment>
<feature type="transmembrane region" description="Helical" evidence="8">
    <location>
        <begin position="432"/>
        <end position="453"/>
    </location>
</feature>
<dbReference type="GeneID" id="34518213"/>
<dbReference type="SUPFAM" id="SSF103473">
    <property type="entry name" value="MFS general substrate transporter"/>
    <property type="match status" value="1"/>
</dbReference>
<dbReference type="InterPro" id="IPR005829">
    <property type="entry name" value="Sugar_transporter_CS"/>
</dbReference>
<feature type="transmembrane region" description="Helical" evidence="8">
    <location>
        <begin position="307"/>
        <end position="329"/>
    </location>
</feature>
<dbReference type="FunFam" id="1.20.1250.20:FF:000134">
    <property type="entry name" value="MFS sugar transporter protein"/>
    <property type="match status" value="1"/>
</dbReference>
<evidence type="ECO:0000313" key="11">
    <source>
        <dbReference type="Proteomes" id="UP000019384"/>
    </source>
</evidence>
<comment type="subcellular location">
    <subcellularLocation>
        <location evidence="1">Membrane</location>
        <topology evidence="1">Multi-pass membrane protein</topology>
    </subcellularLocation>
</comment>
<evidence type="ECO:0000256" key="2">
    <source>
        <dbReference type="ARBA" id="ARBA00010992"/>
    </source>
</evidence>
<reference evidence="10" key="1">
    <citation type="submission" date="2013-12" db="EMBL/GenBank/DDBJ databases">
        <authorList>
            <person name="Genoscope - CEA"/>
        </authorList>
    </citation>
    <scope>NUCLEOTIDE SEQUENCE</scope>
    <source>
        <strain evidence="10">CBS 1993</strain>
    </source>
</reference>
<feature type="transmembrane region" description="Helical" evidence="8">
    <location>
        <begin position="12"/>
        <end position="29"/>
    </location>
</feature>
<feature type="transmembrane region" description="Helical" evidence="8">
    <location>
        <begin position="55"/>
        <end position="75"/>
    </location>
</feature>
<proteinExistence type="inferred from homology"/>
<name>W6MSQ2_9ASCO</name>
<dbReference type="PROSITE" id="PS00217">
    <property type="entry name" value="SUGAR_TRANSPORT_2"/>
    <property type="match status" value="1"/>
</dbReference>
<feature type="transmembrane region" description="Helical" evidence="8">
    <location>
        <begin position="366"/>
        <end position="385"/>
    </location>
</feature>
<evidence type="ECO:0000256" key="1">
    <source>
        <dbReference type="ARBA" id="ARBA00004141"/>
    </source>
</evidence>
<evidence type="ECO:0000256" key="5">
    <source>
        <dbReference type="ARBA" id="ARBA00022989"/>
    </source>
</evidence>
<dbReference type="Gene3D" id="1.20.1250.20">
    <property type="entry name" value="MFS general substrate transporter like domains"/>
    <property type="match status" value="1"/>
</dbReference>
<dbReference type="InterPro" id="IPR003663">
    <property type="entry name" value="Sugar/inositol_transpt"/>
</dbReference>
<dbReference type="InterPro" id="IPR050360">
    <property type="entry name" value="MFS_Sugar_Transporters"/>
</dbReference>
<evidence type="ECO:0000256" key="8">
    <source>
        <dbReference type="SAM" id="Phobius"/>
    </source>
</evidence>
<protein>
    <recommendedName>
        <fullName evidence="9">Major facilitator superfamily (MFS) profile domain-containing protein</fullName>
    </recommendedName>
</protein>
<dbReference type="PROSITE" id="PS50850">
    <property type="entry name" value="MFS"/>
    <property type="match status" value="1"/>
</dbReference>
<dbReference type="AlphaFoldDB" id="W6MSQ2"/>
<dbReference type="InterPro" id="IPR020846">
    <property type="entry name" value="MFS_dom"/>
</dbReference>
<organism evidence="10 11">
    <name type="scientific">Kuraishia capsulata CBS 1993</name>
    <dbReference type="NCBI Taxonomy" id="1382522"/>
    <lineage>
        <taxon>Eukaryota</taxon>
        <taxon>Fungi</taxon>
        <taxon>Dikarya</taxon>
        <taxon>Ascomycota</taxon>
        <taxon>Saccharomycotina</taxon>
        <taxon>Pichiomycetes</taxon>
        <taxon>Pichiales</taxon>
        <taxon>Pichiaceae</taxon>
        <taxon>Kuraishia</taxon>
    </lineage>
</organism>
<dbReference type="HOGENOM" id="CLU_001265_30_3_1"/>
<gene>
    <name evidence="10" type="ORF">KUCA_T00000777001</name>
</gene>
<dbReference type="Proteomes" id="UP000019384">
    <property type="component" value="Unassembled WGS sequence"/>
</dbReference>
<dbReference type="OrthoDB" id="6133115at2759"/>
<dbReference type="PRINTS" id="PR00171">
    <property type="entry name" value="SUGRTRNSPORT"/>
</dbReference>
<dbReference type="GO" id="GO:0005351">
    <property type="term" value="F:carbohydrate:proton symporter activity"/>
    <property type="evidence" value="ECO:0007669"/>
    <property type="project" value="TreeGrafter"/>
</dbReference>
<dbReference type="Pfam" id="PF00083">
    <property type="entry name" value="Sugar_tr"/>
    <property type="match status" value="1"/>
</dbReference>
<keyword evidence="11" id="KW-1185">Reference proteome</keyword>
<keyword evidence="4 8" id="KW-0812">Transmembrane</keyword>
<reference evidence="10" key="2">
    <citation type="submission" date="2014-02" db="EMBL/GenBank/DDBJ databases">
        <title>Complete DNA sequence of /Kuraishia capsulata/ illustrates novel genomic features among budding yeasts (/Saccharomycotina/).</title>
        <authorList>
            <person name="Morales L."/>
            <person name="Noel B."/>
            <person name="Porcel B."/>
            <person name="Marcet-Houben M."/>
            <person name="Hullo M-F."/>
            <person name="Sacerdot C."/>
            <person name="Tekaia F."/>
            <person name="Leh-Louis V."/>
            <person name="Despons L."/>
            <person name="Khanna V."/>
            <person name="Aury J-M."/>
            <person name="Barbe V."/>
            <person name="Couloux A."/>
            <person name="Labadie K."/>
            <person name="Pelletier E."/>
            <person name="Souciet J-L."/>
            <person name="Boekhout T."/>
            <person name="Gabaldon T."/>
            <person name="Wincker P."/>
            <person name="Dujon B."/>
        </authorList>
    </citation>
    <scope>NUCLEOTIDE SEQUENCE</scope>
    <source>
        <strain evidence="10">CBS 1993</strain>
    </source>
</reference>